<organism evidence="1 2">
    <name type="scientific">Methylopila jiangsuensis</name>
    <dbReference type="NCBI Taxonomy" id="586230"/>
    <lineage>
        <taxon>Bacteria</taxon>
        <taxon>Pseudomonadati</taxon>
        <taxon>Pseudomonadota</taxon>
        <taxon>Alphaproteobacteria</taxon>
        <taxon>Hyphomicrobiales</taxon>
        <taxon>Methylopilaceae</taxon>
        <taxon>Methylopila</taxon>
    </lineage>
</organism>
<accession>A0A9W6JHX0</accession>
<dbReference type="EMBL" id="BSFK01000010">
    <property type="protein sequence ID" value="GLK76716.1"/>
    <property type="molecule type" value="Genomic_DNA"/>
</dbReference>
<dbReference type="Proteomes" id="UP001143364">
    <property type="component" value="Unassembled WGS sequence"/>
</dbReference>
<dbReference type="RefSeq" id="WP_271204587.1">
    <property type="nucleotide sequence ID" value="NZ_BSFK01000010.1"/>
</dbReference>
<dbReference type="AlphaFoldDB" id="A0A9W6JHX0"/>
<keyword evidence="2" id="KW-1185">Reference proteome</keyword>
<comment type="caution">
    <text evidence="1">The sequence shown here is derived from an EMBL/GenBank/DDBJ whole genome shotgun (WGS) entry which is preliminary data.</text>
</comment>
<reference evidence="1" key="2">
    <citation type="submission" date="2023-01" db="EMBL/GenBank/DDBJ databases">
        <authorList>
            <person name="Sun Q."/>
            <person name="Evtushenko L."/>
        </authorList>
    </citation>
    <scope>NUCLEOTIDE SEQUENCE</scope>
    <source>
        <strain evidence="1">VKM B-2555</strain>
    </source>
</reference>
<reference evidence="1" key="1">
    <citation type="journal article" date="2014" name="Int. J. Syst. Evol. Microbiol.">
        <title>Complete genome sequence of Corynebacterium casei LMG S-19264T (=DSM 44701T), isolated from a smear-ripened cheese.</title>
        <authorList>
            <consortium name="US DOE Joint Genome Institute (JGI-PGF)"/>
            <person name="Walter F."/>
            <person name="Albersmeier A."/>
            <person name="Kalinowski J."/>
            <person name="Ruckert C."/>
        </authorList>
    </citation>
    <scope>NUCLEOTIDE SEQUENCE</scope>
    <source>
        <strain evidence="1">VKM B-2555</strain>
    </source>
</reference>
<evidence type="ECO:0000313" key="2">
    <source>
        <dbReference type="Proteomes" id="UP001143364"/>
    </source>
</evidence>
<name>A0A9W6JHX0_9HYPH</name>
<gene>
    <name evidence="1" type="ORF">GCM10008171_19700</name>
</gene>
<protein>
    <submittedName>
        <fullName evidence="1">Uncharacterized protein</fullName>
    </submittedName>
</protein>
<sequence>MSNFNAPEYSPRVGRVQPKAAVSSRDHYEVYLTPSGWVMDHGGLRTLIGRTFAEAFRRLSDVAPAGVPGLVIGGE</sequence>
<proteinExistence type="predicted"/>
<evidence type="ECO:0000313" key="1">
    <source>
        <dbReference type="EMBL" id="GLK76716.1"/>
    </source>
</evidence>